<evidence type="ECO:0000256" key="4">
    <source>
        <dbReference type="ARBA" id="ARBA00022840"/>
    </source>
</evidence>
<dbReference type="SUPFAM" id="SSF52210">
    <property type="entry name" value="Succinyl-CoA synthetase domains"/>
    <property type="match status" value="2"/>
</dbReference>
<dbReference type="Gene3D" id="3.30.1490.20">
    <property type="entry name" value="ATP-grasp fold, A domain"/>
    <property type="match status" value="1"/>
</dbReference>
<dbReference type="InterPro" id="IPR000182">
    <property type="entry name" value="GNAT_dom"/>
</dbReference>
<dbReference type="Pfam" id="PF13607">
    <property type="entry name" value="Succ_CoA_lig"/>
    <property type="match status" value="1"/>
</dbReference>
<keyword evidence="4" id="KW-0067">ATP-binding</keyword>
<proteinExistence type="predicted"/>
<dbReference type="RefSeq" id="WP_213216841.1">
    <property type="nucleotide sequence ID" value="NZ_QTKU01000003.1"/>
</dbReference>
<dbReference type="GO" id="GO:0016874">
    <property type="term" value="F:ligase activity"/>
    <property type="evidence" value="ECO:0007669"/>
    <property type="project" value="UniProtKB-KW"/>
</dbReference>
<evidence type="ECO:0000313" key="6">
    <source>
        <dbReference type="EMBL" id="MBS8261473.1"/>
    </source>
</evidence>
<sequence>MTIKNLDGFFAPGSLALIGPSRHGGKVLEHLSRTLLASGWKQSLYLVGLPDLDTALAGKHVDLENLPAAPDLAICLSAAETTPELITDLARRGTKAVVLLSPGYETWPEELVQACREAARSTRLRMIGPGSLGLAVPALGLDCLLSAKSPAPGDIAFIARSGAVLNATLSWASAHKTGFSAVVSLGERMDADIGDLVDYFAQDYRTRAILLHAEAISSPRKFLSAARAAARSKPVIMIRSGRSHDTSGSGLTHAGRLADPDLVYDAAFRRAGIMRVSDLDEMFEAVETLARVRVPQFDALTILSNGRSLASLAADRLSDLGGKLAELSEDTLNALGAYRRTSRKTGSSSDPIVLREELDPADLKATISTVLRDRATDGVLVLQAPSAFTDLADIGRAIAEAAKENRRRTGRRKAIVAGLIGDDGSARGHLDEAGVPCYASPAEVVRSIMHLAHDAQSRDFLMAAPASVPQDFIPDADSARAIVDDAMKENRTWLFPQEVSKILEAYQLPVMPTRLCKTPEEAADHAAEFFKKANHCVVKLISQDLPFKSRIDGVRLGLETPESIERAARELIQQTSQLFPDARIAGVSVHPMLEDRHGIELFVGLADTPTFGPVLVFGHGGTSVEDSRDISIELPPLDLNLAHAMINRTRIAKLIDGTSTRPALDREALALALMKVSQIAIDIPEILELDINPLVALEDGLVALDARMTLGEPARHPGRDGKSRLAIAPYPEEWEDTLSLKDGRKVFVRPVRPEDEDLFKSFFETVSAEDLRLRFFAPVRDFSHRFLARLTQLDYSRAMAFAAIEPETGDLLGVVRLHADPDHKSGEYAIMVRSNLKGVGLGWALMKLIIRYARADGIETIQGEVLKENTSMLSMCQALGFHVETSPDDPGVAHVSLQVTDLDLADDVG</sequence>
<keyword evidence="3" id="KW-0547">Nucleotide-binding</keyword>
<dbReference type="GO" id="GO:0006099">
    <property type="term" value="P:tricarboxylic acid cycle"/>
    <property type="evidence" value="ECO:0007669"/>
    <property type="project" value="UniProtKB-KW"/>
</dbReference>
<comment type="caution">
    <text evidence="6">The sequence shown here is derived from an EMBL/GenBank/DDBJ whole genome shotgun (WGS) entry which is preliminary data.</text>
</comment>
<dbReference type="InterPro" id="IPR016181">
    <property type="entry name" value="Acyl_CoA_acyltransferase"/>
</dbReference>
<feature type="domain" description="N-acetyltransferase" evidence="5">
    <location>
        <begin position="746"/>
        <end position="902"/>
    </location>
</feature>
<protein>
    <submittedName>
        <fullName evidence="6">GNAT family N-acetyltransferase</fullName>
    </submittedName>
</protein>
<dbReference type="Pfam" id="PF13549">
    <property type="entry name" value="ATP-grasp_5"/>
    <property type="match status" value="1"/>
</dbReference>
<dbReference type="SUPFAM" id="SSF55729">
    <property type="entry name" value="Acyl-CoA N-acyltransferases (Nat)"/>
    <property type="match status" value="1"/>
</dbReference>
<dbReference type="PROSITE" id="PS51186">
    <property type="entry name" value="GNAT"/>
    <property type="match status" value="1"/>
</dbReference>
<dbReference type="SUPFAM" id="SSF56059">
    <property type="entry name" value="Glutathione synthetase ATP-binding domain-like"/>
    <property type="match status" value="1"/>
</dbReference>
<dbReference type="SUPFAM" id="SSF51735">
    <property type="entry name" value="NAD(P)-binding Rossmann-fold domains"/>
    <property type="match status" value="1"/>
</dbReference>
<organism evidence="6 7">
    <name type="scientific">Roseibium polysiphoniae</name>
    <dbReference type="NCBI Taxonomy" id="2571221"/>
    <lineage>
        <taxon>Bacteria</taxon>
        <taxon>Pseudomonadati</taxon>
        <taxon>Pseudomonadota</taxon>
        <taxon>Alphaproteobacteria</taxon>
        <taxon>Hyphomicrobiales</taxon>
        <taxon>Stappiaceae</taxon>
        <taxon>Roseibium</taxon>
    </lineage>
</organism>
<dbReference type="AlphaFoldDB" id="A0A944GT30"/>
<evidence type="ECO:0000313" key="7">
    <source>
        <dbReference type="Proteomes" id="UP000705379"/>
    </source>
</evidence>
<dbReference type="Pfam" id="PF00583">
    <property type="entry name" value="Acetyltransf_1"/>
    <property type="match status" value="1"/>
</dbReference>
<dbReference type="PANTHER" id="PTHR43334:SF1">
    <property type="entry name" value="3-HYDROXYPROPIONATE--COA LIGASE [ADP-FORMING]"/>
    <property type="match status" value="1"/>
</dbReference>
<keyword evidence="1" id="KW-0816">Tricarboxylic acid cycle</keyword>
<reference evidence="6" key="2">
    <citation type="journal article" date="2021" name="Microorganisms">
        <title>Bacterial Dimethylsulfoniopropionate Biosynthesis in the East China Sea.</title>
        <authorList>
            <person name="Liu J."/>
            <person name="Zhang Y."/>
            <person name="Liu J."/>
            <person name="Zhong H."/>
            <person name="Williams B.T."/>
            <person name="Zheng Y."/>
            <person name="Curson A.R.J."/>
            <person name="Sun C."/>
            <person name="Sun H."/>
            <person name="Song D."/>
            <person name="Wagner Mackenzie B."/>
            <person name="Bermejo Martinez A."/>
            <person name="Todd J.D."/>
            <person name="Zhang X.H."/>
        </authorList>
    </citation>
    <scope>NUCLEOTIDE SEQUENCE</scope>
    <source>
        <strain evidence="6">AESS21</strain>
    </source>
</reference>
<name>A0A944GT30_9HYPH</name>
<accession>A0A944GT30</accession>
<dbReference type="Gene3D" id="3.40.50.261">
    <property type="entry name" value="Succinyl-CoA synthetase domains"/>
    <property type="match status" value="2"/>
</dbReference>
<evidence type="ECO:0000256" key="3">
    <source>
        <dbReference type="ARBA" id="ARBA00022741"/>
    </source>
</evidence>
<evidence type="ECO:0000256" key="2">
    <source>
        <dbReference type="ARBA" id="ARBA00022598"/>
    </source>
</evidence>
<evidence type="ECO:0000256" key="1">
    <source>
        <dbReference type="ARBA" id="ARBA00022532"/>
    </source>
</evidence>
<keyword evidence="2" id="KW-0436">Ligase</keyword>
<dbReference type="InterPro" id="IPR032875">
    <property type="entry name" value="Succ_CoA_lig_flav_dom"/>
</dbReference>
<dbReference type="InterPro" id="IPR016102">
    <property type="entry name" value="Succinyl-CoA_synth-like"/>
</dbReference>
<dbReference type="InterPro" id="IPR036291">
    <property type="entry name" value="NAD(P)-bd_dom_sf"/>
</dbReference>
<dbReference type="Proteomes" id="UP000705379">
    <property type="component" value="Unassembled WGS sequence"/>
</dbReference>
<dbReference type="InterPro" id="IPR051538">
    <property type="entry name" value="Acyl-CoA_Synth/Transferase"/>
</dbReference>
<dbReference type="Gene3D" id="3.40.50.720">
    <property type="entry name" value="NAD(P)-binding Rossmann-like Domain"/>
    <property type="match status" value="1"/>
</dbReference>
<dbReference type="Gene3D" id="3.30.470.20">
    <property type="entry name" value="ATP-grasp fold, B domain"/>
    <property type="match status" value="1"/>
</dbReference>
<dbReference type="CDD" id="cd04301">
    <property type="entry name" value="NAT_SF"/>
    <property type="match status" value="1"/>
</dbReference>
<reference evidence="6" key="1">
    <citation type="submission" date="2018-08" db="EMBL/GenBank/DDBJ databases">
        <authorList>
            <person name="Jin W."/>
            <person name="Wang H."/>
            <person name="Yang Y."/>
            <person name="Li M."/>
            <person name="Liu J."/>
        </authorList>
    </citation>
    <scope>NUCLEOTIDE SEQUENCE</scope>
    <source>
        <strain evidence="6">AESS21</strain>
    </source>
</reference>
<dbReference type="GO" id="GO:0016747">
    <property type="term" value="F:acyltransferase activity, transferring groups other than amino-acyl groups"/>
    <property type="evidence" value="ECO:0007669"/>
    <property type="project" value="InterPro"/>
</dbReference>
<gene>
    <name evidence="6" type="ORF">DYI23_14705</name>
</gene>
<evidence type="ECO:0000259" key="5">
    <source>
        <dbReference type="PROSITE" id="PS51186"/>
    </source>
</evidence>
<dbReference type="Gene3D" id="3.40.630.30">
    <property type="match status" value="1"/>
</dbReference>
<dbReference type="PANTHER" id="PTHR43334">
    <property type="entry name" value="ACETATE--COA LIGASE [ADP-FORMING]"/>
    <property type="match status" value="1"/>
</dbReference>
<dbReference type="EMBL" id="QTKU01000003">
    <property type="protein sequence ID" value="MBS8261473.1"/>
    <property type="molecule type" value="Genomic_DNA"/>
</dbReference>
<dbReference type="InterPro" id="IPR013815">
    <property type="entry name" value="ATP_grasp_subdomain_1"/>
</dbReference>
<dbReference type="GO" id="GO:0005524">
    <property type="term" value="F:ATP binding"/>
    <property type="evidence" value="ECO:0007669"/>
    <property type="project" value="UniProtKB-KW"/>
</dbReference>